<name>A0ABY8TJA0_TETOB</name>
<evidence type="ECO:0000256" key="1">
    <source>
        <dbReference type="SAM" id="MobiDB-lite"/>
    </source>
</evidence>
<protein>
    <recommendedName>
        <fullName evidence="4">Sel1 repeat-containing protein</fullName>
    </recommendedName>
</protein>
<accession>A0ABY8TJA0</accession>
<reference evidence="2 3" key="1">
    <citation type="submission" date="2023-05" db="EMBL/GenBank/DDBJ databases">
        <title>A 100% complete, gapless, phased diploid assembly of the Scenedesmus obliquus UTEX 3031 genome.</title>
        <authorList>
            <person name="Biondi T.C."/>
            <person name="Hanschen E.R."/>
            <person name="Kwon T."/>
            <person name="Eng W."/>
            <person name="Kruse C.P.S."/>
            <person name="Koehler S.I."/>
            <person name="Kunde Y."/>
            <person name="Gleasner C.D."/>
            <person name="You Mak K.T."/>
            <person name="Polle J."/>
            <person name="Hovde B.T."/>
            <person name="Starkenburg S.R."/>
        </authorList>
    </citation>
    <scope>NUCLEOTIDE SEQUENCE [LARGE SCALE GENOMIC DNA]</scope>
    <source>
        <strain evidence="2 3">DOE0152z</strain>
    </source>
</reference>
<evidence type="ECO:0008006" key="4">
    <source>
        <dbReference type="Google" id="ProtNLM"/>
    </source>
</evidence>
<feature type="region of interest" description="Disordered" evidence="1">
    <location>
        <begin position="269"/>
        <end position="290"/>
    </location>
</feature>
<sequence length="361" mass="37566">MEACLLVDVGCAVPQLLPARTSVYEVLEKGPFHSIGLPSGWILHWSSSSYQQSEVNSVATNLAKQIIKGDACLVHPNCVLGRVAGCLGAAVAAVLPMYATCRAWRRAVLDDDQLLLSLRFSLNPVRPLKPAPAQHYAWHAAARQQHPALLLRACQLGNVSALVARARLLDACGCAEEAMRCWKRAAKAGHLEGQLVYGLGLYRGIAGLQEEPQDAHMWLLRALKQVQKPEAAAASAASSSAAPGVAAATSATQPAASAAAAAPATLGMPGAAPADASDTPSSSSSSDGSSVTSAVELSALSRRVLAQAGLVLGYLAFDGEGSLKVDKAEATRYFRLAAGAGCREAEEVLGWVYNTGQYGAI</sequence>
<dbReference type="Gene3D" id="1.25.40.10">
    <property type="entry name" value="Tetratricopeptide repeat domain"/>
    <property type="match status" value="1"/>
</dbReference>
<dbReference type="Proteomes" id="UP001244341">
    <property type="component" value="Chromosome 1b"/>
</dbReference>
<dbReference type="EMBL" id="CP126208">
    <property type="protein sequence ID" value="WIA09187.1"/>
    <property type="molecule type" value="Genomic_DNA"/>
</dbReference>
<dbReference type="InterPro" id="IPR011990">
    <property type="entry name" value="TPR-like_helical_dom_sf"/>
</dbReference>
<organism evidence="2 3">
    <name type="scientific">Tetradesmus obliquus</name>
    <name type="common">Green alga</name>
    <name type="synonym">Acutodesmus obliquus</name>
    <dbReference type="NCBI Taxonomy" id="3088"/>
    <lineage>
        <taxon>Eukaryota</taxon>
        <taxon>Viridiplantae</taxon>
        <taxon>Chlorophyta</taxon>
        <taxon>core chlorophytes</taxon>
        <taxon>Chlorophyceae</taxon>
        <taxon>CS clade</taxon>
        <taxon>Sphaeropleales</taxon>
        <taxon>Scenedesmaceae</taxon>
        <taxon>Tetradesmus</taxon>
    </lineage>
</organism>
<dbReference type="SUPFAM" id="SSF81901">
    <property type="entry name" value="HCP-like"/>
    <property type="match status" value="1"/>
</dbReference>
<keyword evidence="3" id="KW-1185">Reference proteome</keyword>
<evidence type="ECO:0000313" key="3">
    <source>
        <dbReference type="Proteomes" id="UP001244341"/>
    </source>
</evidence>
<evidence type="ECO:0000313" key="2">
    <source>
        <dbReference type="EMBL" id="WIA09187.1"/>
    </source>
</evidence>
<gene>
    <name evidence="2" type="ORF">OEZ85_008598</name>
</gene>
<proteinExistence type="predicted"/>